<name>A0A139BS10_9PROT</name>
<dbReference type="PRINTS" id="PR00094">
    <property type="entry name" value="ADENYLTKNASE"/>
</dbReference>
<protein>
    <recommendedName>
        <fullName evidence="6">Adenylate kinase</fullName>
        <ecNumber evidence="6">2.7.4.3</ecNumber>
    </recommendedName>
</protein>
<comment type="catalytic activity">
    <reaction evidence="6">
        <text>AMP + ATP = 2 ADP</text>
        <dbReference type="Rhea" id="RHEA:12973"/>
        <dbReference type="ChEBI" id="CHEBI:30616"/>
        <dbReference type="ChEBI" id="CHEBI:456215"/>
        <dbReference type="ChEBI" id="CHEBI:456216"/>
        <dbReference type="EC" id="2.7.4.3"/>
    </reaction>
</comment>
<dbReference type="AlphaFoldDB" id="A0A139BS10"/>
<evidence type="ECO:0000313" key="8">
    <source>
        <dbReference type="EMBL" id="KXS31708.1"/>
    </source>
</evidence>
<dbReference type="InterPro" id="IPR000850">
    <property type="entry name" value="Adenylat/UMP-CMP_kin"/>
</dbReference>
<keyword evidence="1 5" id="KW-0808">Transferase</keyword>
<evidence type="ECO:0000256" key="1">
    <source>
        <dbReference type="ARBA" id="ARBA00022679"/>
    </source>
</evidence>
<dbReference type="InterPro" id="IPR036193">
    <property type="entry name" value="ADK_active_lid_dom_sf"/>
</dbReference>
<keyword evidence="6" id="KW-0067">ATP-binding</keyword>
<proteinExistence type="inferred from homology"/>
<dbReference type="Pfam" id="PF05191">
    <property type="entry name" value="ADK_lid"/>
    <property type="match status" value="1"/>
</dbReference>
<dbReference type="InterPro" id="IPR007862">
    <property type="entry name" value="Adenylate_kinase_lid-dom"/>
</dbReference>
<evidence type="ECO:0000313" key="9">
    <source>
        <dbReference type="Proteomes" id="UP000070578"/>
    </source>
</evidence>
<feature type="non-terminal residue" evidence="8">
    <location>
        <position position="1"/>
    </location>
</feature>
<dbReference type="GO" id="GO:0005524">
    <property type="term" value="F:ATP binding"/>
    <property type="evidence" value="ECO:0007669"/>
    <property type="project" value="UniProtKB-KW"/>
</dbReference>
<evidence type="ECO:0000256" key="4">
    <source>
        <dbReference type="ARBA" id="ARBA00022777"/>
    </source>
</evidence>
<dbReference type="PATRIC" id="fig|1796491.3.peg.2391"/>
<dbReference type="Proteomes" id="UP000070578">
    <property type="component" value="Unassembled WGS sequence"/>
</dbReference>
<dbReference type="EMBL" id="LSLI01000061">
    <property type="protein sequence ID" value="KXS31708.1"/>
    <property type="molecule type" value="Genomic_DNA"/>
</dbReference>
<reference evidence="8 9" key="2">
    <citation type="submission" date="2016-03" db="EMBL/GenBank/DDBJ databases">
        <title>New uncultured bacterium of the family Gallionellaceae from acid mine drainage: description and reconstruction of genome based on metagenomic analysis of microbial community.</title>
        <authorList>
            <person name="Kadnikov V."/>
            <person name="Ivasenko D."/>
            <person name="Beletsky A."/>
            <person name="Mardanov A."/>
            <person name="Danilova E."/>
            <person name="Pimenov N."/>
            <person name="Karnachuk O."/>
            <person name="Ravin N."/>
        </authorList>
    </citation>
    <scope>NUCLEOTIDE SEQUENCE [LARGE SCALE GENOMIC DNA]</scope>
    <source>
        <strain evidence="8">ShG14-8</strain>
    </source>
</reference>
<gene>
    <name evidence="8" type="ORF">AWT59_2187</name>
</gene>
<keyword evidence="4 5" id="KW-0418">Kinase</keyword>
<dbReference type="InterPro" id="IPR027417">
    <property type="entry name" value="P-loop_NTPase"/>
</dbReference>
<organism evidence="8 9">
    <name type="scientific">Candidatus Gallionella acididurans</name>
    <dbReference type="NCBI Taxonomy" id="1796491"/>
    <lineage>
        <taxon>Bacteria</taxon>
        <taxon>Pseudomonadati</taxon>
        <taxon>Pseudomonadota</taxon>
        <taxon>Betaproteobacteria</taxon>
        <taxon>Nitrosomonadales</taxon>
        <taxon>Gallionellaceae</taxon>
        <taxon>Gallionella</taxon>
    </lineage>
</organism>
<evidence type="ECO:0000259" key="7">
    <source>
        <dbReference type="Pfam" id="PF05191"/>
    </source>
</evidence>
<reference evidence="8 9" key="1">
    <citation type="submission" date="2016-02" db="EMBL/GenBank/DDBJ databases">
        <authorList>
            <person name="Wen L."/>
            <person name="He K."/>
            <person name="Yang H."/>
        </authorList>
    </citation>
    <scope>NUCLEOTIDE SEQUENCE [LARGE SCALE GENOMIC DNA]</scope>
    <source>
        <strain evidence="8">ShG14-8</strain>
    </source>
</reference>
<dbReference type="GO" id="GO:0004017">
    <property type="term" value="F:AMP kinase activity"/>
    <property type="evidence" value="ECO:0007669"/>
    <property type="project" value="UniProtKB-EC"/>
</dbReference>
<comment type="subcellular location">
    <subcellularLocation>
        <location evidence="6">Cytoplasm</location>
    </subcellularLocation>
</comment>
<keyword evidence="3 6" id="KW-0547">Nucleotide-binding</keyword>
<dbReference type="EC" id="2.7.4.3" evidence="6"/>
<sequence length="96" mass="10557">HPASGRTYHVAFNPPKVAGKDDITGEELVQRPDDAEETVRKRLDVYHKQTKPLVGYYTAWEKSGVAPAPKYVNIPGVGGVNDIRDKIFAVLSANKP</sequence>
<evidence type="ECO:0000256" key="3">
    <source>
        <dbReference type="ARBA" id="ARBA00022741"/>
    </source>
</evidence>
<feature type="domain" description="Adenylate kinase active site lid" evidence="7">
    <location>
        <begin position="1"/>
        <end position="33"/>
    </location>
</feature>
<comment type="subunit">
    <text evidence="6">Monomer.</text>
</comment>
<dbReference type="SUPFAM" id="SSF57774">
    <property type="entry name" value="Microbial and mitochondrial ADK, insert 'zinc finger' domain"/>
    <property type="match status" value="1"/>
</dbReference>
<comment type="caution">
    <text evidence="8">The sequence shown here is derived from an EMBL/GenBank/DDBJ whole genome shotgun (WGS) entry which is preliminary data.</text>
</comment>
<comment type="similarity">
    <text evidence="5">Belongs to the adenylate kinase family.</text>
</comment>
<keyword evidence="2" id="KW-0545">Nucleotide biosynthesis</keyword>
<evidence type="ECO:0000256" key="6">
    <source>
        <dbReference type="RuleBase" id="RU003331"/>
    </source>
</evidence>
<evidence type="ECO:0000256" key="2">
    <source>
        <dbReference type="ARBA" id="ARBA00022727"/>
    </source>
</evidence>
<evidence type="ECO:0000256" key="5">
    <source>
        <dbReference type="RuleBase" id="RU003330"/>
    </source>
</evidence>
<accession>A0A139BS10</accession>
<dbReference type="GO" id="GO:0005737">
    <property type="term" value="C:cytoplasm"/>
    <property type="evidence" value="ECO:0007669"/>
    <property type="project" value="UniProtKB-SubCell"/>
</dbReference>
<dbReference type="Gene3D" id="3.40.50.300">
    <property type="entry name" value="P-loop containing nucleotide triphosphate hydrolases"/>
    <property type="match status" value="1"/>
</dbReference>